<proteinExistence type="predicted"/>
<sequence>MVEGLIKFGSKILDIVFKRSKNAEKEQDIEVKKIDVYSKVVAIIIIVSLFMCVLASLFPSLAITGWWFDLFERLLQRI</sequence>
<name>A0AAX2JBY5_9FUSO</name>
<keyword evidence="1" id="KW-0812">Transmembrane</keyword>
<dbReference type="Proteomes" id="UP000249008">
    <property type="component" value="Chromosome 1"/>
</dbReference>
<evidence type="ECO:0000313" key="2">
    <source>
        <dbReference type="EMBL" id="SQJ03932.1"/>
    </source>
</evidence>
<organism evidence="2 3">
    <name type="scientific">Fusobacterium ulcerans</name>
    <dbReference type="NCBI Taxonomy" id="861"/>
    <lineage>
        <taxon>Bacteria</taxon>
        <taxon>Fusobacteriati</taxon>
        <taxon>Fusobacteriota</taxon>
        <taxon>Fusobacteriia</taxon>
        <taxon>Fusobacteriales</taxon>
        <taxon>Fusobacteriaceae</taxon>
        <taxon>Fusobacterium</taxon>
    </lineage>
</organism>
<dbReference type="KEGG" id="ful:C4N20_15575"/>
<accession>A0AAX2JBY5</accession>
<evidence type="ECO:0008006" key="4">
    <source>
        <dbReference type="Google" id="ProtNLM"/>
    </source>
</evidence>
<dbReference type="EMBL" id="LS483487">
    <property type="protein sequence ID" value="SQJ03932.1"/>
    <property type="molecule type" value="Genomic_DNA"/>
</dbReference>
<keyword evidence="1" id="KW-1133">Transmembrane helix</keyword>
<evidence type="ECO:0000256" key="1">
    <source>
        <dbReference type="SAM" id="Phobius"/>
    </source>
</evidence>
<dbReference type="GeneID" id="78456247"/>
<dbReference type="AlphaFoldDB" id="A0AAX2JBY5"/>
<reference evidence="2 3" key="1">
    <citation type="submission" date="2018-06" db="EMBL/GenBank/DDBJ databases">
        <authorList>
            <consortium name="Pathogen Informatics"/>
            <person name="Doyle S."/>
        </authorList>
    </citation>
    <scope>NUCLEOTIDE SEQUENCE [LARGE SCALE GENOMIC DNA]</scope>
    <source>
        <strain evidence="2 3">NCTC12112</strain>
    </source>
</reference>
<protein>
    <recommendedName>
        <fullName evidence="4">Preprotein translocase subunit SecE</fullName>
    </recommendedName>
</protein>
<keyword evidence="1" id="KW-0472">Membrane</keyword>
<dbReference type="RefSeq" id="WP_005979986.1">
    <property type="nucleotide sequence ID" value="NZ_CABKNW010000004.1"/>
</dbReference>
<evidence type="ECO:0000313" key="3">
    <source>
        <dbReference type="Proteomes" id="UP000249008"/>
    </source>
</evidence>
<gene>
    <name evidence="2" type="ORF">NCTC12112_01695</name>
</gene>
<feature type="transmembrane region" description="Helical" evidence="1">
    <location>
        <begin position="40"/>
        <end position="68"/>
    </location>
</feature>